<evidence type="ECO:0000313" key="2">
    <source>
        <dbReference type="Proteomes" id="UP000694843"/>
    </source>
</evidence>
<dbReference type="GO" id="GO:0004061">
    <property type="term" value="F:arylformamidase activity"/>
    <property type="evidence" value="ECO:0007669"/>
    <property type="project" value="InterPro"/>
</dbReference>
<sequence>MLVLLYIFFGLTSARLLDLSHSVGEDSRIWLGYNGFNRTAFFYGTQDAGFWLTAYDVAFPEHISTHLDAPSHFYEHGLTVDNIPIEDLVGPAVVVDMKARASLSDNAELSTEDLNKWLEKHGSLPDGVVVFIRTGWGERYFNQTAYFGTDSKDVTKMKHPGLSRGAAEILANYNETHGRRVLGVGGLDTPSLDPGNSTTFPAHQVLAAKNIYRIEHVANLHLLPDIGAEVTVLPIKFTGGSGGPCRILAKISDQVASGRIEHPSTSKPAKI</sequence>
<accession>A0A8B7PJL5</accession>
<keyword evidence="2" id="KW-1185">Reference proteome</keyword>
<comment type="similarity">
    <text evidence="1">Belongs to the Cyclase 1 superfamily.</text>
</comment>
<dbReference type="PANTHER" id="PTHR31118">
    <property type="entry name" value="CYCLASE-LIKE PROTEIN 2"/>
    <property type="match status" value="1"/>
</dbReference>
<proteinExistence type="inferred from homology"/>
<protein>
    <submittedName>
        <fullName evidence="3">LOW QUALITY PROTEIN: isatin hydrolase</fullName>
    </submittedName>
</protein>
<dbReference type="KEGG" id="hazt:108681170"/>
<evidence type="ECO:0000256" key="1">
    <source>
        <dbReference type="ARBA" id="ARBA00007865"/>
    </source>
</evidence>
<dbReference type="GO" id="GO:0019441">
    <property type="term" value="P:L-tryptophan catabolic process to kynurenine"/>
    <property type="evidence" value="ECO:0007669"/>
    <property type="project" value="InterPro"/>
</dbReference>
<gene>
    <name evidence="3" type="primary">LOC108681170</name>
</gene>
<dbReference type="Pfam" id="PF04199">
    <property type="entry name" value="Cyclase"/>
    <property type="match status" value="1"/>
</dbReference>
<name>A0A8B7PJL5_HYAAZ</name>
<evidence type="ECO:0000313" key="3">
    <source>
        <dbReference type="RefSeq" id="XP_018025662.2"/>
    </source>
</evidence>
<dbReference type="OrthoDB" id="7108654at2759"/>
<dbReference type="PANTHER" id="PTHR31118:SF12">
    <property type="entry name" value="CYCLASE-LIKE PROTEIN 2"/>
    <property type="match status" value="1"/>
</dbReference>
<dbReference type="InterPro" id="IPR037175">
    <property type="entry name" value="KFase_sf"/>
</dbReference>
<dbReference type="SUPFAM" id="SSF102198">
    <property type="entry name" value="Putative cyclase"/>
    <property type="match status" value="1"/>
</dbReference>
<keyword evidence="3" id="KW-0378">Hydrolase</keyword>
<dbReference type="OMA" id="KDGWDAS"/>
<reference evidence="3" key="1">
    <citation type="submission" date="2025-08" db="UniProtKB">
        <authorList>
            <consortium name="RefSeq"/>
        </authorList>
    </citation>
    <scope>IDENTIFICATION</scope>
    <source>
        <tissue evidence="3">Whole organism</tissue>
    </source>
</reference>
<dbReference type="RefSeq" id="XP_018025662.2">
    <property type="nucleotide sequence ID" value="XM_018170173.2"/>
</dbReference>
<dbReference type="GeneID" id="108681170"/>
<dbReference type="AlphaFoldDB" id="A0A8B7PJL5"/>
<organism evidence="2 3">
    <name type="scientific">Hyalella azteca</name>
    <name type="common">Amphipod</name>
    <dbReference type="NCBI Taxonomy" id="294128"/>
    <lineage>
        <taxon>Eukaryota</taxon>
        <taxon>Metazoa</taxon>
        <taxon>Ecdysozoa</taxon>
        <taxon>Arthropoda</taxon>
        <taxon>Crustacea</taxon>
        <taxon>Multicrustacea</taxon>
        <taxon>Malacostraca</taxon>
        <taxon>Eumalacostraca</taxon>
        <taxon>Peracarida</taxon>
        <taxon>Amphipoda</taxon>
        <taxon>Senticaudata</taxon>
        <taxon>Talitrida</taxon>
        <taxon>Talitroidea</taxon>
        <taxon>Hyalellidae</taxon>
        <taxon>Hyalella</taxon>
    </lineage>
</organism>
<dbReference type="Proteomes" id="UP000694843">
    <property type="component" value="Unplaced"/>
</dbReference>
<dbReference type="InterPro" id="IPR007325">
    <property type="entry name" value="KFase/CYL"/>
</dbReference>
<dbReference type="Gene3D" id="3.50.30.50">
    <property type="entry name" value="Putative cyclase"/>
    <property type="match status" value="1"/>
</dbReference>